<reference evidence="8" key="2">
    <citation type="submission" date="2017-05" db="UniProtKB">
        <authorList>
            <consortium name="EnsemblMetazoa"/>
        </authorList>
    </citation>
    <scope>IDENTIFICATION</scope>
</reference>
<evidence type="ECO:0000256" key="4">
    <source>
        <dbReference type="ARBA" id="ARBA00023242"/>
    </source>
</evidence>
<comment type="caution">
    <text evidence="5">Lacks conserved residue(s) required for the propagation of feature annotation.</text>
</comment>
<dbReference type="Pfam" id="PF00907">
    <property type="entry name" value="T-box"/>
    <property type="match status" value="1"/>
</dbReference>
<dbReference type="EnsemblMetazoa" id="Aqu2.1.40688_001">
    <property type="protein sequence ID" value="Aqu2.1.40688_001"/>
    <property type="gene ID" value="Aqu2.1.40688"/>
</dbReference>
<accession>A0A1X7VMQ8</accession>
<feature type="domain" description="T-box" evidence="7">
    <location>
        <begin position="105"/>
        <end position="310"/>
    </location>
</feature>
<dbReference type="InterPro" id="IPR036960">
    <property type="entry name" value="T-box_sf"/>
</dbReference>
<dbReference type="GO" id="GO:0001708">
    <property type="term" value="P:cell fate specification"/>
    <property type="evidence" value="ECO:0007669"/>
    <property type="project" value="TreeGrafter"/>
</dbReference>
<evidence type="ECO:0000313" key="8">
    <source>
        <dbReference type="EnsemblMetazoa" id="Aqu2.1.40688_001"/>
    </source>
</evidence>
<keyword evidence="9" id="KW-1185">Reference proteome</keyword>
<dbReference type="InterPro" id="IPR001699">
    <property type="entry name" value="TF_T-box"/>
</dbReference>
<evidence type="ECO:0000259" key="7">
    <source>
        <dbReference type="PROSITE" id="PS50252"/>
    </source>
</evidence>
<name>A0A1X7VMQ8_AMPQE</name>
<feature type="region of interest" description="Disordered" evidence="6">
    <location>
        <begin position="242"/>
        <end position="261"/>
    </location>
</feature>
<dbReference type="EnsemblMetazoa" id="XM_011411661.2">
    <property type="protein sequence ID" value="XP_011409963.1"/>
    <property type="gene ID" value="LOC100639056"/>
</dbReference>
<dbReference type="GO" id="GO:0045893">
    <property type="term" value="P:positive regulation of DNA-templated transcription"/>
    <property type="evidence" value="ECO:0007669"/>
    <property type="project" value="InterPro"/>
</dbReference>
<dbReference type="PROSITE" id="PS50252">
    <property type="entry name" value="TBOX_3"/>
    <property type="match status" value="1"/>
</dbReference>
<keyword evidence="4 5" id="KW-0539">Nucleus</keyword>
<reference evidence="9" key="1">
    <citation type="journal article" date="2010" name="Nature">
        <title>The Amphimedon queenslandica genome and the evolution of animal complexity.</title>
        <authorList>
            <person name="Srivastava M."/>
            <person name="Simakov O."/>
            <person name="Chapman J."/>
            <person name="Fahey B."/>
            <person name="Gauthier M.E."/>
            <person name="Mitros T."/>
            <person name="Richards G.S."/>
            <person name="Conaco C."/>
            <person name="Dacre M."/>
            <person name="Hellsten U."/>
            <person name="Larroux C."/>
            <person name="Putnam N.H."/>
            <person name="Stanke M."/>
            <person name="Adamska M."/>
            <person name="Darling A."/>
            <person name="Degnan S.M."/>
            <person name="Oakley T.H."/>
            <person name="Plachetzki D.C."/>
            <person name="Zhai Y."/>
            <person name="Adamski M."/>
            <person name="Calcino A."/>
            <person name="Cummins S.F."/>
            <person name="Goodstein D.M."/>
            <person name="Harris C."/>
            <person name="Jackson D.J."/>
            <person name="Leys S.P."/>
            <person name="Shu S."/>
            <person name="Woodcroft B.J."/>
            <person name="Vervoort M."/>
            <person name="Kosik K.S."/>
            <person name="Manning G."/>
            <person name="Degnan B.M."/>
            <person name="Rokhsar D.S."/>
        </authorList>
    </citation>
    <scope>NUCLEOTIDE SEQUENCE [LARGE SCALE GENOMIC DNA]</scope>
</reference>
<comment type="subcellular location">
    <subcellularLocation>
        <location evidence="5">Nucleus</location>
    </subcellularLocation>
</comment>
<organism evidence="8">
    <name type="scientific">Amphimedon queenslandica</name>
    <name type="common">Sponge</name>
    <dbReference type="NCBI Taxonomy" id="400682"/>
    <lineage>
        <taxon>Eukaryota</taxon>
        <taxon>Metazoa</taxon>
        <taxon>Porifera</taxon>
        <taxon>Demospongiae</taxon>
        <taxon>Heteroscleromorpha</taxon>
        <taxon>Haplosclerida</taxon>
        <taxon>Niphatidae</taxon>
        <taxon>Amphimedon</taxon>
    </lineage>
</organism>
<proteinExistence type="predicted"/>
<feature type="compositionally biased region" description="Basic and acidic residues" evidence="6">
    <location>
        <begin position="248"/>
        <end position="261"/>
    </location>
</feature>
<dbReference type="SUPFAM" id="SSF49417">
    <property type="entry name" value="p53-like transcription factors"/>
    <property type="match status" value="1"/>
</dbReference>
<gene>
    <name evidence="8" type="primary">100639056</name>
</gene>
<keyword evidence="2 5" id="KW-0238">DNA-binding</keyword>
<dbReference type="GO" id="GO:0005634">
    <property type="term" value="C:nucleus"/>
    <property type="evidence" value="ECO:0007669"/>
    <property type="project" value="UniProtKB-SubCell"/>
</dbReference>
<evidence type="ECO:0000256" key="5">
    <source>
        <dbReference type="PROSITE-ProRule" id="PRU00201"/>
    </source>
</evidence>
<dbReference type="GO" id="GO:0000978">
    <property type="term" value="F:RNA polymerase II cis-regulatory region sequence-specific DNA binding"/>
    <property type="evidence" value="ECO:0007669"/>
    <property type="project" value="InterPro"/>
</dbReference>
<dbReference type="InterPro" id="IPR046360">
    <property type="entry name" value="T-box_DNA-bd"/>
</dbReference>
<dbReference type="OMA" id="AMMATHR"/>
<dbReference type="FunCoup" id="A0A1X7VMQ8">
    <property type="interactions" value="89"/>
</dbReference>
<evidence type="ECO:0000256" key="1">
    <source>
        <dbReference type="ARBA" id="ARBA00023015"/>
    </source>
</evidence>
<sequence>MLEPEEKSNLTPLNDPVAAVGAVPASSTLNVTRPELVNIVKEDTLESQYLPFPSGISQAVNTTITANQQRPIPSLTLPRPAASVPIPAGQVIKYCPKHPAISVTLDGKDLWDEFYRVGTEMIVNRAGRRMFPGFSVNISGLKPKSKYVMKLEILLADSHRFKFINSRWLPIGSAEPQPQYETYVHPDSPNTGTFWTRHGVSFKKLKITNNKDSPNSNAVLHSMHKYFLRLYIEEVKKVSPPGGTAIENGEREGGVNGEDKRHGASQQMVAKSIMSIEFPETTFVAVTAYQNEEVTQLKITNNPFAKAFRDNSLDLEWDSTQALYAGNNSSSYFSPATVTQPGSCSYVMSPSPSPWAIHSPALMSPYSIPPSFYSISPQSMAGTMTHFNHSLPPTPQGDVSVFQWPQHNGSDLLHSPAAILPPPAPILSNYYNHLTPTLGHHPPSAIDETSQSCSDIPATPLQDFGNAYYTQS</sequence>
<dbReference type="Proteomes" id="UP000007879">
    <property type="component" value="Unassembled WGS sequence"/>
</dbReference>
<dbReference type="PRINTS" id="PR00937">
    <property type="entry name" value="TBOX"/>
</dbReference>
<dbReference type="CDD" id="cd00182">
    <property type="entry name" value="T-box"/>
    <property type="match status" value="1"/>
</dbReference>
<evidence type="ECO:0000256" key="3">
    <source>
        <dbReference type="ARBA" id="ARBA00023163"/>
    </source>
</evidence>
<evidence type="ECO:0000256" key="2">
    <source>
        <dbReference type="ARBA" id="ARBA00023125"/>
    </source>
</evidence>
<evidence type="ECO:0000313" key="9">
    <source>
        <dbReference type="Proteomes" id="UP000007879"/>
    </source>
</evidence>
<dbReference type="SMART" id="SM00425">
    <property type="entry name" value="TBOX"/>
    <property type="match status" value="1"/>
</dbReference>
<dbReference type="InterPro" id="IPR008967">
    <property type="entry name" value="p53-like_TF_DNA-bd_sf"/>
</dbReference>
<dbReference type="GO" id="GO:0000785">
    <property type="term" value="C:chromatin"/>
    <property type="evidence" value="ECO:0007669"/>
    <property type="project" value="TreeGrafter"/>
</dbReference>
<protein>
    <recommendedName>
        <fullName evidence="7">T-box domain-containing protein</fullName>
    </recommendedName>
</protein>
<dbReference type="OrthoDB" id="7442607at2759"/>
<dbReference type="eggNOG" id="KOG3585">
    <property type="taxonomic scope" value="Eukaryota"/>
</dbReference>
<dbReference type="PANTHER" id="PTHR11267:SF181">
    <property type="entry name" value="OPTOMOTOR-BLIND PROTEIN"/>
    <property type="match status" value="1"/>
</dbReference>
<dbReference type="InParanoid" id="A0A1X7VMQ8"/>
<keyword evidence="1" id="KW-0805">Transcription regulation</keyword>
<dbReference type="GO" id="GO:0000981">
    <property type="term" value="F:DNA-binding transcription factor activity, RNA polymerase II-specific"/>
    <property type="evidence" value="ECO:0007669"/>
    <property type="project" value="TreeGrafter"/>
</dbReference>
<dbReference type="Gene3D" id="2.60.40.820">
    <property type="entry name" value="Transcription factor, T-box"/>
    <property type="match status" value="1"/>
</dbReference>
<keyword evidence="3" id="KW-0804">Transcription</keyword>
<dbReference type="AlphaFoldDB" id="A0A1X7VMQ8"/>
<dbReference type="KEGG" id="aqu:100639056"/>
<evidence type="ECO:0000256" key="6">
    <source>
        <dbReference type="SAM" id="MobiDB-lite"/>
    </source>
</evidence>
<dbReference type="PANTHER" id="PTHR11267">
    <property type="entry name" value="T-BOX PROTEIN-RELATED"/>
    <property type="match status" value="1"/>
</dbReference>